<protein>
    <recommendedName>
        <fullName evidence="4">Sel1 repeat family protein</fullName>
    </recommendedName>
</protein>
<dbReference type="SUPFAM" id="SSF81901">
    <property type="entry name" value="HCP-like"/>
    <property type="match status" value="1"/>
</dbReference>
<dbReference type="InterPro" id="IPR011990">
    <property type="entry name" value="TPR-like_helical_dom_sf"/>
</dbReference>
<feature type="non-terminal residue" evidence="2">
    <location>
        <position position="66"/>
    </location>
</feature>
<evidence type="ECO:0000256" key="1">
    <source>
        <dbReference type="SAM" id="SignalP"/>
    </source>
</evidence>
<evidence type="ECO:0000313" key="2">
    <source>
        <dbReference type="EMBL" id="MDR9778425.1"/>
    </source>
</evidence>
<keyword evidence="1" id="KW-0732">Signal</keyword>
<proteinExistence type="predicted"/>
<dbReference type="Gene3D" id="1.25.40.10">
    <property type="entry name" value="Tetratricopeptide repeat domain"/>
    <property type="match status" value="1"/>
</dbReference>
<comment type="caution">
    <text evidence="2">The sequence shown here is derived from an EMBL/GenBank/DDBJ whole genome shotgun (WGS) entry which is preliminary data.</text>
</comment>
<accession>A0AAJ2LN96</accession>
<gene>
    <name evidence="2" type="ORF">RJJ65_38445</name>
</gene>
<feature type="chain" id="PRO_5042612215" description="Sel1 repeat family protein" evidence="1">
    <location>
        <begin position="23"/>
        <end position="66"/>
    </location>
</feature>
<sequence length="66" mass="7462">MKKLNLILLLGSLMLPTASVWAGYDEGKAAFDQRDYATALKEWMPLAEQQNSAAQYYLATMYENGR</sequence>
<organism evidence="2 3">
    <name type="scientific">Rhizobium hidalgonense</name>
    <dbReference type="NCBI Taxonomy" id="1538159"/>
    <lineage>
        <taxon>Bacteria</taxon>
        <taxon>Pseudomonadati</taxon>
        <taxon>Pseudomonadota</taxon>
        <taxon>Alphaproteobacteria</taxon>
        <taxon>Hyphomicrobiales</taxon>
        <taxon>Rhizobiaceae</taxon>
        <taxon>Rhizobium/Agrobacterium group</taxon>
        <taxon>Rhizobium</taxon>
    </lineage>
</organism>
<dbReference type="Proteomes" id="UP001268610">
    <property type="component" value="Unassembled WGS sequence"/>
</dbReference>
<evidence type="ECO:0008006" key="4">
    <source>
        <dbReference type="Google" id="ProtNLM"/>
    </source>
</evidence>
<feature type="signal peptide" evidence="1">
    <location>
        <begin position="1"/>
        <end position="22"/>
    </location>
</feature>
<name>A0AAJ2LN96_9HYPH</name>
<dbReference type="AlphaFoldDB" id="A0AAJ2LN96"/>
<dbReference type="EMBL" id="JAVLSF010000801">
    <property type="protein sequence ID" value="MDR9778425.1"/>
    <property type="molecule type" value="Genomic_DNA"/>
</dbReference>
<evidence type="ECO:0000313" key="3">
    <source>
        <dbReference type="Proteomes" id="UP001268610"/>
    </source>
</evidence>
<reference evidence="2" key="1">
    <citation type="submission" date="2023-04" db="EMBL/GenBank/DDBJ databases">
        <title>Genomic characterization of faba bean (Vicia faba) microsymbionts in Mexican soils.</title>
        <authorList>
            <person name="Rivera Orduna F.N."/>
            <person name="Guevara-Luna J."/>
            <person name="Yan J."/>
            <person name="Arroyo-Herrera I."/>
            <person name="Li Y."/>
            <person name="Vasquez-Murrieta M.S."/>
            <person name="Wang E.T."/>
        </authorList>
    </citation>
    <scope>NUCLEOTIDE SEQUENCE</scope>
    <source>
        <strain evidence="2">CH26</strain>
    </source>
</reference>